<dbReference type="AlphaFoldDB" id="A0A2T9Z5Z1"/>
<dbReference type="InterPro" id="IPR014752">
    <property type="entry name" value="Arrestin-like_C"/>
</dbReference>
<dbReference type="Gene3D" id="2.60.40.640">
    <property type="match status" value="1"/>
</dbReference>
<dbReference type="InterPro" id="IPR011021">
    <property type="entry name" value="Arrestin-like_N"/>
</dbReference>
<dbReference type="Proteomes" id="UP000245699">
    <property type="component" value="Unassembled WGS sequence"/>
</dbReference>
<keyword evidence="3" id="KW-1185">Reference proteome</keyword>
<proteinExistence type="predicted"/>
<dbReference type="OrthoDB" id="2238745at2759"/>
<accession>A0A2T9Z5Z1</accession>
<comment type="caution">
    <text evidence="2">The sequence shown here is derived from an EMBL/GenBank/DDBJ whole genome shotgun (WGS) entry which is preliminary data.</text>
</comment>
<evidence type="ECO:0000313" key="2">
    <source>
        <dbReference type="EMBL" id="PVV00011.1"/>
    </source>
</evidence>
<gene>
    <name evidence="2" type="ORF">BB559_000195</name>
</gene>
<dbReference type="InterPro" id="IPR014756">
    <property type="entry name" value="Ig_E-set"/>
</dbReference>
<reference evidence="2 3" key="1">
    <citation type="journal article" date="2018" name="MBio">
        <title>Comparative Genomics Reveals the Core Gene Toolbox for the Fungus-Insect Symbiosis.</title>
        <authorList>
            <person name="Wang Y."/>
            <person name="Stata M."/>
            <person name="Wang W."/>
            <person name="Stajich J.E."/>
            <person name="White M.M."/>
            <person name="Moncalvo J.M."/>
        </authorList>
    </citation>
    <scope>NUCLEOTIDE SEQUENCE [LARGE SCALE GENOMIC DNA]</scope>
    <source>
        <strain evidence="2 3">AUS-77-4</strain>
    </source>
</reference>
<dbReference type="EMBL" id="MBFT01000010">
    <property type="protein sequence ID" value="PVV00011.1"/>
    <property type="molecule type" value="Genomic_DNA"/>
</dbReference>
<sequence length="328" mass="36967">MISNIFSNVTLDLVVQSDTVVFHGNQDSASSKLLFGKVILKVAKKTKISSLRVVASGVTQFWFAENSIAQYSVSTSGRDVYHSEKTQVLNKTEILLDGKEKRIYLEPNTYEYSFIIKNCGNLPESVYTTYGSTEYSLKAILETSSYLPSITKQIPIYIGRIPYSGPPTFMPDDGPNDILKKFEEKLSVKLNTPSKYYSENQTIDLVADISLMNPNIKILSVGARINENPQLTERNSKFLDSSEFGFEMTLPQAYKNIQHDIETDVFSTSHQIHFDIDIEIDGTSEKLRTSLPLLVVPNEYFSEMLSLPKYSPKTETADFELLPPVYSV</sequence>
<evidence type="ECO:0000313" key="3">
    <source>
        <dbReference type="Proteomes" id="UP000245699"/>
    </source>
</evidence>
<protein>
    <recommendedName>
        <fullName evidence="1">Arrestin-like N-terminal domain-containing protein</fullName>
    </recommendedName>
</protein>
<dbReference type="Pfam" id="PF00339">
    <property type="entry name" value="Arrestin_N"/>
    <property type="match status" value="1"/>
</dbReference>
<dbReference type="SUPFAM" id="SSF81296">
    <property type="entry name" value="E set domains"/>
    <property type="match status" value="1"/>
</dbReference>
<evidence type="ECO:0000259" key="1">
    <source>
        <dbReference type="Pfam" id="PF00339"/>
    </source>
</evidence>
<name>A0A2T9Z5Z1_9FUNG</name>
<feature type="domain" description="Arrestin-like N-terminal" evidence="1">
    <location>
        <begin position="35"/>
        <end position="145"/>
    </location>
</feature>
<organism evidence="2 3">
    <name type="scientific">Furculomyces boomerangus</name>
    <dbReference type="NCBI Taxonomy" id="61424"/>
    <lineage>
        <taxon>Eukaryota</taxon>
        <taxon>Fungi</taxon>
        <taxon>Fungi incertae sedis</taxon>
        <taxon>Zoopagomycota</taxon>
        <taxon>Kickxellomycotina</taxon>
        <taxon>Harpellomycetes</taxon>
        <taxon>Harpellales</taxon>
        <taxon>Harpellaceae</taxon>
        <taxon>Furculomyces</taxon>
    </lineage>
</organism>